<gene>
    <name evidence="7" type="ORF">ADL17_15245</name>
</gene>
<protein>
    <recommendedName>
        <fullName evidence="6">Signal transduction histidine kinase subgroup 3 dimerisation and phosphoacceptor domain-containing protein</fullName>
    </recommendedName>
</protein>
<dbReference type="GO" id="GO:0046983">
    <property type="term" value="F:protein dimerization activity"/>
    <property type="evidence" value="ECO:0007669"/>
    <property type="project" value="InterPro"/>
</dbReference>
<comment type="caution">
    <text evidence="7">The sequence shown here is derived from an EMBL/GenBank/DDBJ whole genome shotgun (WGS) entry which is preliminary data.</text>
</comment>
<dbReference type="GO" id="GO:0016651">
    <property type="term" value="F:oxidoreductase activity, acting on NAD(P)H"/>
    <property type="evidence" value="ECO:0007669"/>
    <property type="project" value="InterPro"/>
</dbReference>
<evidence type="ECO:0000256" key="5">
    <source>
        <dbReference type="SAM" id="Phobius"/>
    </source>
</evidence>
<dbReference type="Pfam" id="PF07730">
    <property type="entry name" value="HisKA_3"/>
    <property type="match status" value="1"/>
</dbReference>
<feature type="domain" description="Signal transduction histidine kinase subgroup 3 dimerisation and phosphoacceptor" evidence="6">
    <location>
        <begin position="189"/>
        <end position="255"/>
    </location>
</feature>
<sequence>MVDVGSAPHAASATTGVAVRTAQTLVFLLSIAYLSIPASRVITTQPVPNAGLALLALTGVALLQFRHTWHGLRGEPPVTWSWTLLLQAILSYAPAPLAGDAWLGVPSFLAASLLITLRSPLSYVAYLAVVLAEIPFALLVHEEPSDIAYATLGVALTGAVVFGFVKMATLVWEVHRLRATLAHRAVDVERLRFARDLHDVLGHQLCAIALKGELAAAVLHSRPESAEREINEVVGLAREAHRDIREVVAGYRSVSLAGEMTGVTSVLTSAGIECEVDTVPLDTLPSDAATPLAFALREGATNVLRHSIARHCSITLRPQDDGLVLRIVNDGVPPGPPHPAGNGLEGLRERLLELNGRLHAGPVGGGSFELVVFVPSLATKAAMVEATR</sequence>
<dbReference type="PANTHER" id="PTHR24421:SF63">
    <property type="entry name" value="SENSOR HISTIDINE KINASE DESK"/>
    <property type="match status" value="1"/>
</dbReference>
<dbReference type="GO" id="GO:0000155">
    <property type="term" value="F:phosphorelay sensor kinase activity"/>
    <property type="evidence" value="ECO:0007669"/>
    <property type="project" value="InterPro"/>
</dbReference>
<keyword evidence="5" id="KW-0472">Membrane</keyword>
<dbReference type="GO" id="GO:0016020">
    <property type="term" value="C:membrane"/>
    <property type="evidence" value="ECO:0007669"/>
    <property type="project" value="InterPro"/>
</dbReference>
<dbReference type="EMBL" id="LMWI01000002">
    <property type="protein sequence ID" value="KUJ44534.1"/>
    <property type="molecule type" value="Genomic_DNA"/>
</dbReference>
<dbReference type="PROSITE" id="PS00542">
    <property type="entry name" value="COMPLEX1_30K"/>
    <property type="match status" value="1"/>
</dbReference>
<dbReference type="Proteomes" id="UP000053246">
    <property type="component" value="Unassembled WGS sequence"/>
</dbReference>
<dbReference type="OMA" id="HCRVELG"/>
<dbReference type="InterPro" id="IPR050482">
    <property type="entry name" value="Sensor_HK_TwoCompSys"/>
</dbReference>
<dbReference type="Gene3D" id="1.20.5.1930">
    <property type="match status" value="1"/>
</dbReference>
<feature type="transmembrane region" description="Helical" evidence="5">
    <location>
        <begin position="17"/>
        <end position="36"/>
    </location>
</feature>
<evidence type="ECO:0000256" key="1">
    <source>
        <dbReference type="ARBA" id="ARBA00022448"/>
    </source>
</evidence>
<dbReference type="InterPro" id="IPR011712">
    <property type="entry name" value="Sig_transdc_His_kin_sub3_dim/P"/>
</dbReference>
<dbReference type="AlphaFoldDB" id="A0A9X0I0G9"/>
<dbReference type="PANTHER" id="PTHR24421">
    <property type="entry name" value="NITRATE/NITRITE SENSOR PROTEIN NARX-RELATED"/>
    <property type="match status" value="1"/>
</dbReference>
<proteinExistence type="predicted"/>
<evidence type="ECO:0000259" key="6">
    <source>
        <dbReference type="Pfam" id="PF07730"/>
    </source>
</evidence>
<evidence type="ECO:0000313" key="8">
    <source>
        <dbReference type="Proteomes" id="UP000053246"/>
    </source>
</evidence>
<keyword evidence="2" id="KW-0808">Transferase</keyword>
<evidence type="ECO:0000256" key="3">
    <source>
        <dbReference type="ARBA" id="ARBA00022777"/>
    </source>
</evidence>
<organism evidence="7 8">
    <name type="scientific">Micromonospora maris</name>
    <dbReference type="NCBI Taxonomy" id="1003110"/>
    <lineage>
        <taxon>Bacteria</taxon>
        <taxon>Bacillati</taxon>
        <taxon>Actinomycetota</taxon>
        <taxon>Actinomycetes</taxon>
        <taxon>Micromonosporales</taxon>
        <taxon>Micromonosporaceae</taxon>
        <taxon>Micromonospora</taxon>
    </lineage>
</organism>
<feature type="transmembrane region" description="Helical" evidence="5">
    <location>
        <begin position="101"/>
        <end position="117"/>
    </location>
</feature>
<name>A0A9X0I0G9_9ACTN</name>
<keyword evidence="1" id="KW-0813">Transport</keyword>
<feature type="transmembrane region" description="Helical" evidence="5">
    <location>
        <begin position="147"/>
        <end position="168"/>
    </location>
</feature>
<evidence type="ECO:0000256" key="4">
    <source>
        <dbReference type="ARBA" id="ARBA00023012"/>
    </source>
</evidence>
<dbReference type="InterPro" id="IPR036890">
    <property type="entry name" value="HATPase_C_sf"/>
</dbReference>
<reference evidence="7 8" key="1">
    <citation type="submission" date="2015-10" db="EMBL/GenBank/DDBJ databases">
        <authorList>
            <person name="Ju K.-S."/>
            <person name="Doroghazi J.R."/>
            <person name="Metcalf W.W."/>
        </authorList>
    </citation>
    <scope>NUCLEOTIDE SEQUENCE [LARGE SCALE GENOMIC DNA]</scope>
    <source>
        <strain evidence="7 8">NRRL B-24793</strain>
    </source>
</reference>
<evidence type="ECO:0000256" key="2">
    <source>
        <dbReference type="ARBA" id="ARBA00022679"/>
    </source>
</evidence>
<keyword evidence="5" id="KW-1133">Transmembrane helix</keyword>
<keyword evidence="4" id="KW-0902">Two-component regulatory system</keyword>
<dbReference type="SUPFAM" id="SSF55874">
    <property type="entry name" value="ATPase domain of HSP90 chaperone/DNA topoisomerase II/histidine kinase"/>
    <property type="match status" value="1"/>
</dbReference>
<accession>A0A9X0I0G9</accession>
<keyword evidence="5" id="KW-0812">Transmembrane</keyword>
<keyword evidence="8" id="KW-1185">Reference proteome</keyword>
<dbReference type="InterPro" id="IPR020396">
    <property type="entry name" value="NADH_UbQ_OxRdtase_CS"/>
</dbReference>
<keyword evidence="3" id="KW-0418">Kinase</keyword>
<dbReference type="Gene3D" id="3.30.565.10">
    <property type="entry name" value="Histidine kinase-like ATPase, C-terminal domain"/>
    <property type="match status" value="1"/>
</dbReference>
<feature type="transmembrane region" description="Helical" evidence="5">
    <location>
        <begin position="124"/>
        <end position="141"/>
    </location>
</feature>
<feature type="transmembrane region" description="Helical" evidence="5">
    <location>
        <begin position="48"/>
        <end position="65"/>
    </location>
</feature>
<dbReference type="CDD" id="cd16917">
    <property type="entry name" value="HATPase_UhpB-NarQ-NarX-like"/>
    <property type="match status" value="1"/>
</dbReference>
<evidence type="ECO:0000313" key="7">
    <source>
        <dbReference type="EMBL" id="KUJ44534.1"/>
    </source>
</evidence>